<keyword evidence="6" id="KW-0808">Transferase</keyword>
<dbReference type="Pfam" id="PF01124">
    <property type="entry name" value="MAPEG"/>
    <property type="match status" value="1"/>
</dbReference>
<dbReference type="PANTHER" id="PTHR10250">
    <property type="entry name" value="MICROSOMAL GLUTATHIONE S-TRANSFERASE"/>
    <property type="match status" value="1"/>
</dbReference>
<reference evidence="6 7" key="1">
    <citation type="submission" date="2013-03" db="EMBL/GenBank/DDBJ databases">
        <title>The Genome Sequence of Cladophialophora psammophila CBS 110553.</title>
        <authorList>
            <consortium name="The Broad Institute Genomics Platform"/>
            <person name="Cuomo C."/>
            <person name="de Hoog S."/>
            <person name="Gorbushina A."/>
            <person name="Walker B."/>
            <person name="Young S.K."/>
            <person name="Zeng Q."/>
            <person name="Gargeya S."/>
            <person name="Fitzgerald M."/>
            <person name="Haas B."/>
            <person name="Abouelleil A."/>
            <person name="Allen A.W."/>
            <person name="Alvarado L."/>
            <person name="Arachchi H.M."/>
            <person name="Berlin A.M."/>
            <person name="Chapman S.B."/>
            <person name="Gainer-Dewar J."/>
            <person name="Goldberg J."/>
            <person name="Griggs A."/>
            <person name="Gujja S."/>
            <person name="Hansen M."/>
            <person name="Howarth C."/>
            <person name="Imamovic A."/>
            <person name="Ireland A."/>
            <person name="Larimer J."/>
            <person name="McCowan C."/>
            <person name="Murphy C."/>
            <person name="Pearson M."/>
            <person name="Poon T.W."/>
            <person name="Priest M."/>
            <person name="Roberts A."/>
            <person name="Saif S."/>
            <person name="Shea T."/>
            <person name="Sisk P."/>
            <person name="Sykes S."/>
            <person name="Wortman J."/>
            <person name="Nusbaum C."/>
            <person name="Birren B."/>
        </authorList>
    </citation>
    <scope>NUCLEOTIDE SEQUENCE [LARGE SCALE GENOMIC DNA]</scope>
    <source>
        <strain evidence="6 7">CBS 110553</strain>
    </source>
</reference>
<keyword evidence="2 5" id="KW-0812">Transmembrane</keyword>
<dbReference type="STRING" id="1182543.W9XQB2"/>
<proteinExistence type="predicted"/>
<comment type="subcellular location">
    <subcellularLocation>
        <location evidence="1">Membrane</location>
        <topology evidence="1">Multi-pass membrane protein</topology>
    </subcellularLocation>
</comment>
<dbReference type="AlphaFoldDB" id="W9XQB2"/>
<dbReference type="Gene3D" id="1.20.120.550">
    <property type="entry name" value="Membrane associated eicosanoid/glutathione metabolism-like domain"/>
    <property type="match status" value="1"/>
</dbReference>
<dbReference type="RefSeq" id="XP_007742466.1">
    <property type="nucleotide sequence ID" value="XM_007744276.1"/>
</dbReference>
<evidence type="ECO:0000313" key="6">
    <source>
        <dbReference type="EMBL" id="EXJ72519.1"/>
    </source>
</evidence>
<dbReference type="SUPFAM" id="SSF161084">
    <property type="entry name" value="MAPEG domain-like"/>
    <property type="match status" value="1"/>
</dbReference>
<dbReference type="PANTHER" id="PTHR10250:SF26">
    <property type="entry name" value="GLUTATHIONE S-TRANSFERASE 3, MITOCHONDRIAL"/>
    <property type="match status" value="1"/>
</dbReference>
<dbReference type="EMBL" id="AMGX01000005">
    <property type="protein sequence ID" value="EXJ72519.1"/>
    <property type="molecule type" value="Genomic_DNA"/>
</dbReference>
<evidence type="ECO:0000256" key="5">
    <source>
        <dbReference type="SAM" id="Phobius"/>
    </source>
</evidence>
<keyword evidence="7" id="KW-1185">Reference proteome</keyword>
<gene>
    <name evidence="6" type="ORF">A1O5_03665</name>
</gene>
<keyword evidence="4 5" id="KW-0472">Membrane</keyword>
<keyword evidence="3 5" id="KW-1133">Transmembrane helix</keyword>
<dbReference type="GO" id="GO:0016020">
    <property type="term" value="C:membrane"/>
    <property type="evidence" value="ECO:0007669"/>
    <property type="project" value="UniProtKB-SubCell"/>
</dbReference>
<evidence type="ECO:0000256" key="4">
    <source>
        <dbReference type="ARBA" id="ARBA00023136"/>
    </source>
</evidence>
<dbReference type="InterPro" id="IPR050997">
    <property type="entry name" value="MAPEG"/>
</dbReference>
<dbReference type="Proteomes" id="UP000019471">
    <property type="component" value="Unassembled WGS sequence"/>
</dbReference>
<dbReference type="OrthoDB" id="410651at2759"/>
<organism evidence="6 7">
    <name type="scientific">Cladophialophora psammophila CBS 110553</name>
    <dbReference type="NCBI Taxonomy" id="1182543"/>
    <lineage>
        <taxon>Eukaryota</taxon>
        <taxon>Fungi</taxon>
        <taxon>Dikarya</taxon>
        <taxon>Ascomycota</taxon>
        <taxon>Pezizomycotina</taxon>
        <taxon>Eurotiomycetes</taxon>
        <taxon>Chaetothyriomycetidae</taxon>
        <taxon>Chaetothyriales</taxon>
        <taxon>Herpotrichiellaceae</taxon>
        <taxon>Cladophialophora</taxon>
    </lineage>
</organism>
<comment type="caution">
    <text evidence="6">The sequence shown here is derived from an EMBL/GenBank/DDBJ whole genome shotgun (WGS) entry which is preliminary data.</text>
</comment>
<dbReference type="eggNOG" id="ENOG502S4E5">
    <property type="taxonomic scope" value="Eukaryota"/>
</dbReference>
<sequence>MAYTLTVPDNYGYVVFVALGAVPLLSWIQGNVVTILRKPAGVPYPNAYASHEKAKESQAAYKFNCAQRAHANLLENMPQTIAYMLFAGLEYPTATLALGAGWLFFRIVYALGYIRGQAKNGGGRLFGGPVWLMQGGLWALSLATAWKTL</sequence>
<dbReference type="GeneID" id="19188393"/>
<evidence type="ECO:0000313" key="7">
    <source>
        <dbReference type="Proteomes" id="UP000019471"/>
    </source>
</evidence>
<evidence type="ECO:0000256" key="1">
    <source>
        <dbReference type="ARBA" id="ARBA00004141"/>
    </source>
</evidence>
<feature type="transmembrane region" description="Helical" evidence="5">
    <location>
        <begin position="126"/>
        <end position="146"/>
    </location>
</feature>
<feature type="transmembrane region" description="Helical" evidence="5">
    <location>
        <begin position="12"/>
        <end position="29"/>
    </location>
</feature>
<dbReference type="GO" id="GO:0004602">
    <property type="term" value="F:glutathione peroxidase activity"/>
    <property type="evidence" value="ECO:0007669"/>
    <property type="project" value="TreeGrafter"/>
</dbReference>
<dbReference type="InterPro" id="IPR023352">
    <property type="entry name" value="MAPEG-like_dom_sf"/>
</dbReference>
<dbReference type="GO" id="GO:0005635">
    <property type="term" value="C:nuclear envelope"/>
    <property type="evidence" value="ECO:0007669"/>
    <property type="project" value="TreeGrafter"/>
</dbReference>
<dbReference type="GO" id="GO:0005783">
    <property type="term" value="C:endoplasmic reticulum"/>
    <property type="evidence" value="ECO:0007669"/>
    <property type="project" value="TreeGrafter"/>
</dbReference>
<dbReference type="GO" id="GO:0004364">
    <property type="term" value="F:glutathione transferase activity"/>
    <property type="evidence" value="ECO:0007669"/>
    <property type="project" value="TreeGrafter"/>
</dbReference>
<accession>W9XQB2</accession>
<evidence type="ECO:0000256" key="2">
    <source>
        <dbReference type="ARBA" id="ARBA00022692"/>
    </source>
</evidence>
<protein>
    <submittedName>
        <fullName evidence="6">Glutathione S-transferase</fullName>
    </submittedName>
</protein>
<dbReference type="InterPro" id="IPR001129">
    <property type="entry name" value="Membr-assoc_MAPEG"/>
</dbReference>
<name>W9XQB2_9EURO</name>
<evidence type="ECO:0000256" key="3">
    <source>
        <dbReference type="ARBA" id="ARBA00022989"/>
    </source>
</evidence>
<dbReference type="HOGENOM" id="CLU_110291_1_1_1"/>